<dbReference type="Pfam" id="PF18932">
    <property type="entry name" value="DUF5681"/>
    <property type="match status" value="1"/>
</dbReference>
<evidence type="ECO:0000256" key="1">
    <source>
        <dbReference type="SAM" id="MobiDB-lite"/>
    </source>
</evidence>
<dbReference type="RefSeq" id="WP_046901568.1">
    <property type="nucleotide sequence ID" value="NZ_CP183030.1"/>
</dbReference>
<gene>
    <name evidence="3" type="ORF">A0123_01809</name>
</gene>
<comment type="caution">
    <text evidence="3">The sequence shown here is derived from an EMBL/GenBank/DDBJ whole genome shotgun (WGS) entry which is preliminary data.</text>
</comment>
<feature type="region of interest" description="Disordered" evidence="1">
    <location>
        <begin position="1"/>
        <end position="36"/>
    </location>
</feature>
<evidence type="ECO:0000313" key="3">
    <source>
        <dbReference type="EMBL" id="OAJ67767.1"/>
    </source>
</evidence>
<dbReference type="InterPro" id="IPR043736">
    <property type="entry name" value="DUF5681"/>
</dbReference>
<feature type="domain" description="DUF5681" evidence="2">
    <location>
        <begin position="19"/>
        <end position="82"/>
    </location>
</feature>
<sequence length="108" mass="11339">MTEPTANSGKQRRKPPAGKPFQKGQSGNPSGRPKALKEVVELARSHTITAIEALAQIAGKATAPESARVSAANALLDRAWGKPKDTVALENAEGGQPFQIVIRKLSDG</sequence>
<reference evidence="3 4" key="1">
    <citation type="submission" date="2016-03" db="EMBL/GenBank/DDBJ databases">
        <title>Draft genome sequence of Gluconobacter cerinus strain CECT 9110.</title>
        <authorList>
            <person name="Sainz F."/>
            <person name="Mas A."/>
            <person name="Torija M.J."/>
        </authorList>
    </citation>
    <scope>NUCLEOTIDE SEQUENCE [LARGE SCALE GENOMIC DNA]</scope>
    <source>
        <strain evidence="3 4">CECT 9110</strain>
    </source>
</reference>
<dbReference type="PATRIC" id="fig|38307.3.peg.1868"/>
<organism evidence="3 4">
    <name type="scientific">Gluconobacter cerinus</name>
    <dbReference type="NCBI Taxonomy" id="38307"/>
    <lineage>
        <taxon>Bacteria</taxon>
        <taxon>Pseudomonadati</taxon>
        <taxon>Pseudomonadota</taxon>
        <taxon>Alphaproteobacteria</taxon>
        <taxon>Acetobacterales</taxon>
        <taxon>Acetobacteraceae</taxon>
        <taxon>Gluconobacter</taxon>
    </lineage>
</organism>
<accession>A0A1B6VLC8</accession>
<dbReference type="OrthoDB" id="2086138at2"/>
<dbReference type="GeneID" id="89648834"/>
<evidence type="ECO:0000313" key="4">
    <source>
        <dbReference type="Proteomes" id="UP000077786"/>
    </source>
</evidence>
<protein>
    <recommendedName>
        <fullName evidence="2">DUF5681 domain-containing protein</fullName>
    </recommendedName>
</protein>
<dbReference type="Proteomes" id="UP000077786">
    <property type="component" value="Unassembled WGS sequence"/>
</dbReference>
<evidence type="ECO:0000259" key="2">
    <source>
        <dbReference type="Pfam" id="PF18932"/>
    </source>
</evidence>
<proteinExistence type="predicted"/>
<dbReference type="EMBL" id="LUTU01000007">
    <property type="protein sequence ID" value="OAJ67767.1"/>
    <property type="molecule type" value="Genomic_DNA"/>
</dbReference>
<name>A0A1B6VLC8_9PROT</name>
<dbReference type="AlphaFoldDB" id="A0A1B6VLC8"/>